<dbReference type="Proteomes" id="UP000016931">
    <property type="component" value="Unassembled WGS sequence"/>
</dbReference>
<proteinExistence type="predicted"/>
<reference evidence="1 2" key="1">
    <citation type="journal article" date="2012" name="PLoS Pathog.">
        <title>Diverse lifestyles and strategies of plant pathogenesis encoded in the genomes of eighteen Dothideomycetes fungi.</title>
        <authorList>
            <person name="Ohm R.A."/>
            <person name="Feau N."/>
            <person name="Henrissat B."/>
            <person name="Schoch C.L."/>
            <person name="Horwitz B.A."/>
            <person name="Barry K.W."/>
            <person name="Condon B.J."/>
            <person name="Copeland A.C."/>
            <person name="Dhillon B."/>
            <person name="Glaser F."/>
            <person name="Hesse C.N."/>
            <person name="Kosti I."/>
            <person name="LaButti K."/>
            <person name="Lindquist E.A."/>
            <person name="Lucas S."/>
            <person name="Salamov A.A."/>
            <person name="Bradshaw R.E."/>
            <person name="Ciuffetti L."/>
            <person name="Hamelin R.C."/>
            <person name="Kema G.H.J."/>
            <person name="Lawrence C."/>
            <person name="Scott J.A."/>
            <person name="Spatafora J.W."/>
            <person name="Turgeon B.G."/>
            <person name="de Wit P.J.G.M."/>
            <person name="Zhong S."/>
            <person name="Goodwin S.B."/>
            <person name="Grigoriev I.V."/>
        </authorList>
    </citation>
    <scope>NUCLEOTIDE SEQUENCE [LARGE SCALE GENOMIC DNA]</scope>
    <source>
        <strain evidence="1 2">SO2202</strain>
    </source>
</reference>
<dbReference type="EMBL" id="KB456271">
    <property type="protein sequence ID" value="EMF08652.1"/>
    <property type="molecule type" value="Genomic_DNA"/>
</dbReference>
<dbReference type="AlphaFoldDB" id="M3CX04"/>
<sequence>MPPKRAIAAKAPEKPVLERDPRRGRAAARAYNIYLRYIEAIEHMFKVVDANGVAERAYNGVIAPGRKKKC</sequence>
<dbReference type="GeneID" id="27898824"/>
<gene>
    <name evidence="1" type="ORF">SEPMUDRAFT_121425</name>
</gene>
<protein>
    <submittedName>
        <fullName evidence="1">Uncharacterized protein</fullName>
    </submittedName>
</protein>
<dbReference type="RefSeq" id="XP_016756773.1">
    <property type="nucleotide sequence ID" value="XM_016901687.1"/>
</dbReference>
<name>M3CX04_SPHMS</name>
<keyword evidence="2" id="KW-1185">Reference proteome</keyword>
<evidence type="ECO:0000313" key="1">
    <source>
        <dbReference type="EMBL" id="EMF08652.1"/>
    </source>
</evidence>
<evidence type="ECO:0000313" key="2">
    <source>
        <dbReference type="Proteomes" id="UP000016931"/>
    </source>
</evidence>
<dbReference type="HOGENOM" id="CLU_2759426_0_0_1"/>
<accession>M3CX04</accession>
<organism evidence="1 2">
    <name type="scientific">Sphaerulina musiva (strain SO2202)</name>
    <name type="common">Poplar stem canker fungus</name>
    <name type="synonym">Septoria musiva</name>
    <dbReference type="NCBI Taxonomy" id="692275"/>
    <lineage>
        <taxon>Eukaryota</taxon>
        <taxon>Fungi</taxon>
        <taxon>Dikarya</taxon>
        <taxon>Ascomycota</taxon>
        <taxon>Pezizomycotina</taxon>
        <taxon>Dothideomycetes</taxon>
        <taxon>Dothideomycetidae</taxon>
        <taxon>Mycosphaerellales</taxon>
        <taxon>Mycosphaerellaceae</taxon>
        <taxon>Sphaerulina</taxon>
    </lineage>
</organism>